<protein>
    <recommendedName>
        <fullName evidence="4">NADH-ubiquinone oxidoreductase chain 3</fullName>
    </recommendedName>
    <alternativeName>
        <fullName evidence="10">NADH dehydrogenase subunit 3</fullName>
    </alternativeName>
</protein>
<dbReference type="GO" id="GO:0030964">
    <property type="term" value="C:NADH dehydrogenase complex"/>
    <property type="evidence" value="ECO:0007669"/>
    <property type="project" value="TreeGrafter"/>
</dbReference>
<dbReference type="InterPro" id="IPR038430">
    <property type="entry name" value="NDAH_ubi_oxred_su3_sf"/>
</dbReference>
<dbReference type="Proteomes" id="UP000322667">
    <property type="component" value="Chromosome A05"/>
</dbReference>
<dbReference type="InterPro" id="IPR000440">
    <property type="entry name" value="NADH_UbQ/plastoQ_OxRdtase_su3"/>
</dbReference>
<evidence type="ECO:0000313" key="13">
    <source>
        <dbReference type="EMBL" id="TYI29102.1"/>
    </source>
</evidence>
<evidence type="ECO:0000256" key="11">
    <source>
        <dbReference type="ARBA" id="ARBA00049551"/>
    </source>
</evidence>
<dbReference type="PANTHER" id="PTHR11058">
    <property type="entry name" value="NADH-UBIQUINONE OXIDOREDUCTASE CHAIN 3"/>
    <property type="match status" value="1"/>
</dbReference>
<proteinExistence type="inferred from homology"/>
<evidence type="ECO:0000256" key="4">
    <source>
        <dbReference type="ARBA" id="ARBA00021007"/>
    </source>
</evidence>
<comment type="similarity">
    <text evidence="3">Belongs to the complex I subunit 3 family.</text>
</comment>
<keyword evidence="7" id="KW-1278">Translocase</keyword>
<dbReference type="AlphaFoldDB" id="A0A5D2QLX9"/>
<comment type="subcellular location">
    <subcellularLocation>
        <location evidence="2">Membrane</location>
    </subcellularLocation>
</comment>
<evidence type="ECO:0000256" key="8">
    <source>
        <dbReference type="ARBA" id="ARBA00022989"/>
    </source>
</evidence>
<keyword evidence="8 12" id="KW-1133">Transmembrane helix</keyword>
<keyword evidence="5" id="KW-0813">Transport</keyword>
<name>A0A5D2QLX9_GOSTO</name>
<evidence type="ECO:0000256" key="12">
    <source>
        <dbReference type="SAM" id="Phobius"/>
    </source>
</evidence>
<accession>A0A5D2QLX9</accession>
<feature type="non-terminal residue" evidence="13">
    <location>
        <position position="109"/>
    </location>
</feature>
<dbReference type="GO" id="GO:0009507">
    <property type="term" value="C:chloroplast"/>
    <property type="evidence" value="ECO:0007669"/>
    <property type="project" value="TreeGrafter"/>
</dbReference>
<dbReference type="Pfam" id="PF00507">
    <property type="entry name" value="Oxidored_q4"/>
    <property type="match status" value="1"/>
</dbReference>
<dbReference type="PANTHER" id="PTHR11058:SF9">
    <property type="entry name" value="NADH-UBIQUINONE OXIDOREDUCTASE CHAIN 3"/>
    <property type="match status" value="1"/>
</dbReference>
<sequence>LVRSIFHIHKSSSMFLLYKYDIFWAFLIISSAIPILTFLIFGVLVPIRKGPEKLFSYESSIEQMDDAWSQFRIHYFMFALAMSFNVLKVLVFIEAFIFLLLLIVSSICA</sequence>
<reference evidence="13 14" key="1">
    <citation type="submission" date="2019-07" db="EMBL/GenBank/DDBJ databases">
        <title>WGS assembly of Gossypium tomentosum.</title>
        <authorList>
            <person name="Chen Z.J."/>
            <person name="Sreedasyam A."/>
            <person name="Ando A."/>
            <person name="Song Q."/>
            <person name="De L."/>
            <person name="Hulse-Kemp A."/>
            <person name="Ding M."/>
            <person name="Ye W."/>
            <person name="Kirkbride R."/>
            <person name="Jenkins J."/>
            <person name="Plott C."/>
            <person name="Lovell J."/>
            <person name="Lin Y.-M."/>
            <person name="Vaughn R."/>
            <person name="Liu B."/>
            <person name="Li W."/>
            <person name="Simpson S."/>
            <person name="Scheffler B."/>
            <person name="Saski C."/>
            <person name="Grover C."/>
            <person name="Hu G."/>
            <person name="Conover J."/>
            <person name="Carlson J."/>
            <person name="Shu S."/>
            <person name="Boston L."/>
            <person name="Williams M."/>
            <person name="Peterson D."/>
            <person name="Mcgee K."/>
            <person name="Jones D."/>
            <person name="Wendel J."/>
            <person name="Stelly D."/>
            <person name="Grimwood J."/>
            <person name="Schmutz J."/>
        </authorList>
    </citation>
    <scope>NUCLEOTIDE SEQUENCE [LARGE SCALE GENOMIC DNA]</scope>
    <source>
        <strain evidence="13">7179.01</strain>
    </source>
</reference>
<dbReference type="Gene3D" id="1.20.58.1610">
    <property type="entry name" value="NADH:ubiquinone/plastoquinone oxidoreductase, chain 3"/>
    <property type="match status" value="1"/>
</dbReference>
<evidence type="ECO:0000256" key="9">
    <source>
        <dbReference type="ARBA" id="ARBA00023136"/>
    </source>
</evidence>
<evidence type="ECO:0000256" key="2">
    <source>
        <dbReference type="ARBA" id="ARBA00004370"/>
    </source>
</evidence>
<comment type="function">
    <text evidence="1">Core subunit of the mitochondrial membrane respiratory chain NADH dehydrogenase (Complex I) that is believed to belong to the minimal assembly required for catalysis. Complex I functions in the transfer of electrons from NADH to the respiratory chain. The immediate electron acceptor for the enzyme is believed to be ubiquinone.</text>
</comment>
<evidence type="ECO:0000256" key="6">
    <source>
        <dbReference type="ARBA" id="ARBA00022692"/>
    </source>
</evidence>
<evidence type="ECO:0000256" key="1">
    <source>
        <dbReference type="ARBA" id="ARBA00003257"/>
    </source>
</evidence>
<keyword evidence="9 12" id="KW-0472">Membrane</keyword>
<dbReference type="GO" id="GO:0008137">
    <property type="term" value="F:NADH dehydrogenase (ubiquinone) activity"/>
    <property type="evidence" value="ECO:0007669"/>
    <property type="project" value="UniProtKB-EC"/>
</dbReference>
<keyword evidence="6 12" id="KW-0812">Transmembrane</keyword>
<evidence type="ECO:0000313" key="14">
    <source>
        <dbReference type="Proteomes" id="UP000322667"/>
    </source>
</evidence>
<comment type="catalytic activity">
    <reaction evidence="11">
        <text>a ubiquinone + NADH + 5 H(+)(in) = a ubiquinol + NAD(+) + 4 H(+)(out)</text>
        <dbReference type="Rhea" id="RHEA:29091"/>
        <dbReference type="Rhea" id="RHEA-COMP:9565"/>
        <dbReference type="Rhea" id="RHEA-COMP:9566"/>
        <dbReference type="ChEBI" id="CHEBI:15378"/>
        <dbReference type="ChEBI" id="CHEBI:16389"/>
        <dbReference type="ChEBI" id="CHEBI:17976"/>
        <dbReference type="ChEBI" id="CHEBI:57540"/>
        <dbReference type="ChEBI" id="CHEBI:57945"/>
        <dbReference type="EC" id="7.1.1.2"/>
    </reaction>
</comment>
<evidence type="ECO:0000256" key="10">
    <source>
        <dbReference type="ARBA" id="ARBA00031029"/>
    </source>
</evidence>
<evidence type="ECO:0000256" key="7">
    <source>
        <dbReference type="ARBA" id="ARBA00022967"/>
    </source>
</evidence>
<organism evidence="13 14">
    <name type="scientific">Gossypium tomentosum</name>
    <name type="common">Hawaiian cotton</name>
    <name type="synonym">Gossypium sandvicense</name>
    <dbReference type="NCBI Taxonomy" id="34277"/>
    <lineage>
        <taxon>Eukaryota</taxon>
        <taxon>Viridiplantae</taxon>
        <taxon>Streptophyta</taxon>
        <taxon>Embryophyta</taxon>
        <taxon>Tracheophyta</taxon>
        <taxon>Spermatophyta</taxon>
        <taxon>Magnoliopsida</taxon>
        <taxon>eudicotyledons</taxon>
        <taxon>Gunneridae</taxon>
        <taxon>Pentapetalae</taxon>
        <taxon>rosids</taxon>
        <taxon>malvids</taxon>
        <taxon>Malvales</taxon>
        <taxon>Malvaceae</taxon>
        <taxon>Malvoideae</taxon>
        <taxon>Gossypium</taxon>
    </lineage>
</organism>
<keyword evidence="14" id="KW-1185">Reference proteome</keyword>
<feature type="transmembrane region" description="Helical" evidence="12">
    <location>
        <begin position="21"/>
        <end position="47"/>
    </location>
</feature>
<evidence type="ECO:0000256" key="3">
    <source>
        <dbReference type="ARBA" id="ARBA00008472"/>
    </source>
</evidence>
<feature type="non-terminal residue" evidence="13">
    <location>
        <position position="1"/>
    </location>
</feature>
<feature type="transmembrane region" description="Helical" evidence="12">
    <location>
        <begin position="73"/>
        <end position="104"/>
    </location>
</feature>
<dbReference type="EMBL" id="CM017614">
    <property type="protein sequence ID" value="TYI29102.1"/>
    <property type="molecule type" value="Genomic_DNA"/>
</dbReference>
<gene>
    <name evidence="13" type="ORF">ES332_A05G293100v1</name>
</gene>
<evidence type="ECO:0000256" key="5">
    <source>
        <dbReference type="ARBA" id="ARBA00022448"/>
    </source>
</evidence>